<reference evidence="1" key="1">
    <citation type="submission" date="2018-06" db="EMBL/GenBank/DDBJ databases">
        <authorList>
            <person name="Zhirakovskaya E."/>
        </authorList>
    </citation>
    <scope>NUCLEOTIDE SEQUENCE</scope>
</reference>
<proteinExistence type="predicted"/>
<protein>
    <submittedName>
        <fullName evidence="1">Uncharacterized protein</fullName>
    </submittedName>
</protein>
<name>A0A3B0ZAW0_9ZZZZ</name>
<dbReference type="EMBL" id="UOFQ01000205">
    <property type="protein sequence ID" value="VAW90535.1"/>
    <property type="molecule type" value="Genomic_DNA"/>
</dbReference>
<evidence type="ECO:0000313" key="1">
    <source>
        <dbReference type="EMBL" id="VAW90535.1"/>
    </source>
</evidence>
<sequence length="144" mass="16166">MFVSVKKRMMKIGGLLLVLPLLLVGCVGGDDTMELPTKQWGDIHITVQTRPPKVKAGMVEFMVLAAIKGRKPENELVVSLRMEGSQKWHQAIQDGFLGVYRRVVQVRDPARDVLAVKLRVKKSDKEKILYFPLALQQPTNTASE</sequence>
<gene>
    <name evidence="1" type="ORF">MNBD_GAMMA17-382</name>
</gene>
<organism evidence="1">
    <name type="scientific">hydrothermal vent metagenome</name>
    <dbReference type="NCBI Taxonomy" id="652676"/>
    <lineage>
        <taxon>unclassified sequences</taxon>
        <taxon>metagenomes</taxon>
        <taxon>ecological metagenomes</taxon>
    </lineage>
</organism>
<accession>A0A3B0ZAW0</accession>
<dbReference type="AlphaFoldDB" id="A0A3B0ZAW0"/>
<dbReference type="PROSITE" id="PS51257">
    <property type="entry name" value="PROKAR_LIPOPROTEIN"/>
    <property type="match status" value="1"/>
</dbReference>